<evidence type="ECO:0000313" key="3">
    <source>
        <dbReference type="Proteomes" id="UP000051952"/>
    </source>
</evidence>
<proteinExistence type="predicted"/>
<name>A0A0S4J715_BODSA</name>
<organism evidence="2 3">
    <name type="scientific">Bodo saltans</name>
    <name type="common">Flagellated protozoan</name>
    <dbReference type="NCBI Taxonomy" id="75058"/>
    <lineage>
        <taxon>Eukaryota</taxon>
        <taxon>Discoba</taxon>
        <taxon>Euglenozoa</taxon>
        <taxon>Kinetoplastea</taxon>
        <taxon>Metakinetoplastina</taxon>
        <taxon>Eubodonida</taxon>
        <taxon>Bodonidae</taxon>
        <taxon>Bodo</taxon>
    </lineage>
</organism>
<dbReference type="EMBL" id="CYKH01000851">
    <property type="protein sequence ID" value="CUG51224.1"/>
    <property type="molecule type" value="Genomic_DNA"/>
</dbReference>
<evidence type="ECO:0000313" key="2">
    <source>
        <dbReference type="EMBL" id="CUG51224.1"/>
    </source>
</evidence>
<reference evidence="3" key="1">
    <citation type="submission" date="2015-09" db="EMBL/GenBank/DDBJ databases">
        <authorList>
            <consortium name="Pathogen Informatics"/>
        </authorList>
    </citation>
    <scope>NUCLEOTIDE SEQUENCE [LARGE SCALE GENOMIC DNA]</scope>
    <source>
        <strain evidence="3">Lake Konstanz</strain>
    </source>
</reference>
<gene>
    <name evidence="2" type="ORF">BSAL_80425</name>
</gene>
<protein>
    <submittedName>
        <fullName evidence="2">Uncharacterized protein</fullName>
    </submittedName>
</protein>
<dbReference type="AlphaFoldDB" id="A0A0S4J715"/>
<keyword evidence="3" id="KW-1185">Reference proteome</keyword>
<dbReference type="Proteomes" id="UP000051952">
    <property type="component" value="Unassembled WGS sequence"/>
</dbReference>
<evidence type="ECO:0000256" key="1">
    <source>
        <dbReference type="SAM" id="MobiDB-lite"/>
    </source>
</evidence>
<feature type="compositionally biased region" description="Basic and acidic residues" evidence="1">
    <location>
        <begin position="1"/>
        <end position="16"/>
    </location>
</feature>
<feature type="compositionally biased region" description="Basic and acidic residues" evidence="1">
    <location>
        <begin position="23"/>
        <end position="34"/>
    </location>
</feature>
<accession>A0A0S4J715</accession>
<dbReference type="VEuPathDB" id="TriTrypDB:BSAL_80425"/>
<sequence>MVKESFADRFGQKERTGMGGRSRVKDLPQDSSERVRQRLLSELSELRGHHESLQRQRDDIQVSSCDPGRFDANMFGDNAGKVERGESLWGQLGDGDKDAIEALFASDDFAEMFNAGAGHVSRLHPLTQPPRNAEKPTQLAAVCHLCAKRLAPSDIAAYVSKTFDPTKPSRRRHPK</sequence>
<feature type="region of interest" description="Disordered" evidence="1">
    <location>
        <begin position="1"/>
        <end position="34"/>
    </location>
</feature>